<evidence type="ECO:0000256" key="3">
    <source>
        <dbReference type="ARBA" id="ARBA00023163"/>
    </source>
</evidence>
<dbReference type="SUPFAM" id="SSF46785">
    <property type="entry name" value="Winged helix' DNA-binding domain"/>
    <property type="match status" value="1"/>
</dbReference>
<comment type="caution">
    <text evidence="5">The sequence shown here is derived from an EMBL/GenBank/DDBJ whole genome shotgun (WGS) entry which is preliminary data.</text>
</comment>
<dbReference type="InterPro" id="IPR036390">
    <property type="entry name" value="WH_DNA-bd_sf"/>
</dbReference>
<dbReference type="PANTHER" id="PTHR33154">
    <property type="entry name" value="TRANSCRIPTIONAL REGULATOR, ARSR FAMILY"/>
    <property type="match status" value="1"/>
</dbReference>
<dbReference type="InterPro" id="IPR011991">
    <property type="entry name" value="ArsR-like_HTH"/>
</dbReference>
<feature type="domain" description="HTH arsR-type" evidence="4">
    <location>
        <begin position="18"/>
        <end position="112"/>
    </location>
</feature>
<evidence type="ECO:0000313" key="5">
    <source>
        <dbReference type="EMBL" id="GAA4706559.1"/>
    </source>
</evidence>
<gene>
    <name evidence="5" type="ORF">GCM10023349_25890</name>
</gene>
<keyword evidence="3" id="KW-0804">Transcription</keyword>
<protein>
    <submittedName>
        <fullName evidence="5">Helix-turn-helix domain-containing protein</fullName>
    </submittedName>
</protein>
<organism evidence="5 6">
    <name type="scientific">Nocardioides conyzicola</name>
    <dbReference type="NCBI Taxonomy" id="1651781"/>
    <lineage>
        <taxon>Bacteria</taxon>
        <taxon>Bacillati</taxon>
        <taxon>Actinomycetota</taxon>
        <taxon>Actinomycetes</taxon>
        <taxon>Propionibacteriales</taxon>
        <taxon>Nocardioidaceae</taxon>
        <taxon>Nocardioides</taxon>
    </lineage>
</organism>
<dbReference type="SMART" id="SM00418">
    <property type="entry name" value="HTH_ARSR"/>
    <property type="match status" value="1"/>
</dbReference>
<dbReference type="Gene3D" id="1.10.10.10">
    <property type="entry name" value="Winged helix-like DNA-binding domain superfamily/Winged helix DNA-binding domain"/>
    <property type="match status" value="1"/>
</dbReference>
<name>A0ABP8XEN7_9ACTN</name>
<keyword evidence="2" id="KW-0238">DNA-binding</keyword>
<dbReference type="Proteomes" id="UP001499974">
    <property type="component" value="Unassembled WGS sequence"/>
</dbReference>
<dbReference type="CDD" id="cd00090">
    <property type="entry name" value="HTH_ARSR"/>
    <property type="match status" value="1"/>
</dbReference>
<keyword evidence="1" id="KW-0805">Transcription regulation</keyword>
<dbReference type="Pfam" id="PF12840">
    <property type="entry name" value="HTH_20"/>
    <property type="match status" value="1"/>
</dbReference>
<reference evidence="6" key="1">
    <citation type="journal article" date="2019" name="Int. J. Syst. Evol. Microbiol.">
        <title>The Global Catalogue of Microorganisms (GCM) 10K type strain sequencing project: providing services to taxonomists for standard genome sequencing and annotation.</title>
        <authorList>
            <consortium name="The Broad Institute Genomics Platform"/>
            <consortium name="The Broad Institute Genome Sequencing Center for Infectious Disease"/>
            <person name="Wu L."/>
            <person name="Ma J."/>
        </authorList>
    </citation>
    <scope>NUCLEOTIDE SEQUENCE [LARGE SCALE GENOMIC DNA]</scope>
    <source>
        <strain evidence="6">JCM 18531</strain>
    </source>
</reference>
<sequence length="198" mass="21772">MQSYGDGVDLTSITPTPHQMKALTHPVRVRILGLLRIDGPATATTLASRLGLNTGATSYHLRQLAQAGFVAEATELGNARDRWWQAAHRVTTTDTAGPAEPEARATLDAYLQSVVVVTTERLQRSVEELPLLPEEWRDATTYSDWVVQLTPRKARAVIEQLIEAIKEIGDEEDDDEAAPYVLQLNAFPYPGKVGSQEP</sequence>
<dbReference type="InterPro" id="IPR036388">
    <property type="entry name" value="WH-like_DNA-bd_sf"/>
</dbReference>
<evidence type="ECO:0000313" key="6">
    <source>
        <dbReference type="Proteomes" id="UP001499974"/>
    </source>
</evidence>
<proteinExistence type="predicted"/>
<accession>A0ABP8XEN7</accession>
<keyword evidence="6" id="KW-1185">Reference proteome</keyword>
<dbReference type="InterPro" id="IPR001845">
    <property type="entry name" value="HTH_ArsR_DNA-bd_dom"/>
</dbReference>
<dbReference type="PANTHER" id="PTHR33154:SF15">
    <property type="entry name" value="REGULATORY PROTEIN ARSR"/>
    <property type="match status" value="1"/>
</dbReference>
<evidence type="ECO:0000256" key="1">
    <source>
        <dbReference type="ARBA" id="ARBA00023015"/>
    </source>
</evidence>
<dbReference type="InterPro" id="IPR051081">
    <property type="entry name" value="HTH_MetalResp_TranReg"/>
</dbReference>
<evidence type="ECO:0000259" key="4">
    <source>
        <dbReference type="SMART" id="SM00418"/>
    </source>
</evidence>
<dbReference type="EMBL" id="BAABKM010000002">
    <property type="protein sequence ID" value="GAA4706559.1"/>
    <property type="molecule type" value="Genomic_DNA"/>
</dbReference>
<evidence type="ECO:0000256" key="2">
    <source>
        <dbReference type="ARBA" id="ARBA00023125"/>
    </source>
</evidence>